<feature type="binding site" evidence="7">
    <location>
        <position position="133"/>
    </location>
    <ligand>
        <name>Zn(2+)</name>
        <dbReference type="ChEBI" id="CHEBI:29105"/>
        <label>1</label>
    </ligand>
</feature>
<comment type="cofactor">
    <cofactor evidence="7">
        <name>Zn(2+)</name>
        <dbReference type="ChEBI" id="CHEBI:29105"/>
    </cofactor>
    <text evidence="7">Binds 2 Zn(2+) ions per subunit.</text>
</comment>
<dbReference type="SUPFAM" id="SSF56281">
    <property type="entry name" value="Metallo-hydrolase/oxidoreductase"/>
    <property type="match status" value="1"/>
</dbReference>
<comment type="caution">
    <text evidence="9">The sequence shown here is derived from an EMBL/GenBank/DDBJ whole genome shotgun (WGS) entry which is preliminary data.</text>
</comment>
<dbReference type="UniPathway" id="UPA00619">
    <property type="reaction ID" value="UER00676"/>
</dbReference>
<dbReference type="EMBL" id="QGKU01000068">
    <property type="protein sequence ID" value="PWR00850.1"/>
    <property type="molecule type" value="Genomic_DNA"/>
</dbReference>
<keyword evidence="4 7" id="KW-0479">Metal-binding</keyword>
<proteinExistence type="inferred from homology"/>
<evidence type="ECO:0000256" key="5">
    <source>
        <dbReference type="ARBA" id="ARBA00022801"/>
    </source>
</evidence>
<dbReference type="AlphaFoldDB" id="A0A2V2L6B3"/>
<dbReference type="PIRSF" id="PIRSF005457">
    <property type="entry name" value="Glx"/>
    <property type="match status" value="1"/>
</dbReference>
<evidence type="ECO:0000256" key="3">
    <source>
        <dbReference type="ARBA" id="ARBA00006759"/>
    </source>
</evidence>
<gene>
    <name evidence="7 9" type="primary">gloB</name>
    <name evidence="9" type="ORF">DKT77_20190</name>
</gene>
<comment type="catalytic activity">
    <reaction evidence="1 7">
        <text>an S-(2-hydroxyacyl)glutathione + H2O = a 2-hydroxy carboxylate + glutathione + H(+)</text>
        <dbReference type="Rhea" id="RHEA:21864"/>
        <dbReference type="ChEBI" id="CHEBI:15377"/>
        <dbReference type="ChEBI" id="CHEBI:15378"/>
        <dbReference type="ChEBI" id="CHEBI:57925"/>
        <dbReference type="ChEBI" id="CHEBI:58896"/>
        <dbReference type="ChEBI" id="CHEBI:71261"/>
        <dbReference type="EC" id="3.1.2.6"/>
    </reaction>
</comment>
<feature type="binding site" evidence="7">
    <location>
        <position position="114"/>
    </location>
    <ligand>
        <name>Zn(2+)</name>
        <dbReference type="ChEBI" id="CHEBI:29105"/>
        <label>1</label>
    </ligand>
</feature>
<keyword evidence="10" id="KW-1185">Reference proteome</keyword>
<comment type="similarity">
    <text evidence="3 7">Belongs to the metallo-beta-lactamase superfamily. Glyoxalase II family.</text>
</comment>
<dbReference type="GO" id="GO:0004416">
    <property type="term" value="F:hydroxyacylglutathione hydrolase activity"/>
    <property type="evidence" value="ECO:0007669"/>
    <property type="project" value="UniProtKB-UniRule"/>
</dbReference>
<organism evidence="9 10">
    <name type="scientific">Meridianimarinicoccus roseus</name>
    <dbReference type="NCBI Taxonomy" id="2072018"/>
    <lineage>
        <taxon>Bacteria</taxon>
        <taxon>Pseudomonadati</taxon>
        <taxon>Pseudomonadota</taxon>
        <taxon>Alphaproteobacteria</taxon>
        <taxon>Rhodobacterales</taxon>
        <taxon>Paracoccaceae</taxon>
        <taxon>Meridianimarinicoccus</taxon>
    </lineage>
</organism>
<feature type="binding site" evidence="7">
    <location>
        <position position="171"/>
    </location>
    <ligand>
        <name>Zn(2+)</name>
        <dbReference type="ChEBI" id="CHEBI:29105"/>
        <label>2</label>
    </ligand>
</feature>
<dbReference type="InterPro" id="IPR036866">
    <property type="entry name" value="RibonucZ/Hydroxyglut_hydro"/>
</dbReference>
<dbReference type="Pfam" id="PF16123">
    <property type="entry name" value="HAGH_C"/>
    <property type="match status" value="1"/>
</dbReference>
<dbReference type="GO" id="GO:0019243">
    <property type="term" value="P:methylglyoxal catabolic process to D-lactate via S-lactoyl-glutathione"/>
    <property type="evidence" value="ECO:0007669"/>
    <property type="project" value="UniProtKB-UniRule"/>
</dbReference>
<dbReference type="Proteomes" id="UP000245680">
    <property type="component" value="Unassembled WGS sequence"/>
</dbReference>
<keyword evidence="6 7" id="KW-0862">Zinc</keyword>
<comment type="function">
    <text evidence="7">Thiolesterase that catalyzes the hydrolysis of S-D-lactoyl-glutathione to form glutathione and D-lactic acid.</text>
</comment>
<evidence type="ECO:0000256" key="7">
    <source>
        <dbReference type="HAMAP-Rule" id="MF_01374"/>
    </source>
</evidence>
<dbReference type="InterPro" id="IPR017782">
    <property type="entry name" value="Hydroxyacylglutathione_Hdrlase"/>
</dbReference>
<comment type="subunit">
    <text evidence="7">Monomer.</text>
</comment>
<evidence type="ECO:0000256" key="6">
    <source>
        <dbReference type="ARBA" id="ARBA00022833"/>
    </source>
</evidence>
<feature type="binding site" evidence="7">
    <location>
        <position position="60"/>
    </location>
    <ligand>
        <name>Zn(2+)</name>
        <dbReference type="ChEBI" id="CHEBI:29105"/>
        <label>2</label>
    </ligand>
</feature>
<dbReference type="InterPro" id="IPR001279">
    <property type="entry name" value="Metallo-B-lactamas"/>
</dbReference>
<dbReference type="InterPro" id="IPR050110">
    <property type="entry name" value="Glyoxalase_II_hydrolase"/>
</dbReference>
<feature type="domain" description="Metallo-beta-lactamase" evidence="8">
    <location>
        <begin position="13"/>
        <end position="171"/>
    </location>
</feature>
<feature type="binding site" evidence="7">
    <location>
        <position position="56"/>
    </location>
    <ligand>
        <name>Zn(2+)</name>
        <dbReference type="ChEBI" id="CHEBI:29105"/>
        <label>1</label>
    </ligand>
</feature>
<dbReference type="OrthoDB" id="9802248at2"/>
<feature type="binding site" evidence="7">
    <location>
        <position position="133"/>
    </location>
    <ligand>
        <name>Zn(2+)</name>
        <dbReference type="ChEBI" id="CHEBI:29105"/>
        <label>2</label>
    </ligand>
</feature>
<dbReference type="HAMAP" id="MF_01374">
    <property type="entry name" value="Glyoxalase_2"/>
    <property type="match status" value="1"/>
</dbReference>
<dbReference type="RefSeq" id="WP_109813436.1">
    <property type="nucleotide sequence ID" value="NZ_QGKU01000068.1"/>
</dbReference>
<dbReference type="NCBIfam" id="TIGR03413">
    <property type="entry name" value="GSH_gloB"/>
    <property type="match status" value="1"/>
</dbReference>
<protein>
    <recommendedName>
        <fullName evidence="7">Hydroxyacylglutathione hydrolase</fullName>
        <ecNumber evidence="7">3.1.2.6</ecNumber>
    </recommendedName>
    <alternativeName>
        <fullName evidence="7">Glyoxalase II</fullName>
        <shortName evidence="7">Glx II</shortName>
    </alternativeName>
</protein>
<dbReference type="InterPro" id="IPR032282">
    <property type="entry name" value="HAGH_C"/>
</dbReference>
<feature type="binding site" evidence="7">
    <location>
        <position position="61"/>
    </location>
    <ligand>
        <name>Zn(2+)</name>
        <dbReference type="ChEBI" id="CHEBI:29105"/>
        <label>2</label>
    </ligand>
</feature>
<comment type="pathway">
    <text evidence="2 7">Secondary metabolite metabolism; methylglyoxal degradation; (R)-lactate from methylglyoxal: step 2/2.</text>
</comment>
<dbReference type="EC" id="3.1.2.6" evidence="7"/>
<accession>A0A2V2L6B3</accession>
<feature type="binding site" evidence="7">
    <location>
        <position position="58"/>
    </location>
    <ligand>
        <name>Zn(2+)</name>
        <dbReference type="ChEBI" id="CHEBI:29105"/>
        <label>1</label>
    </ligand>
</feature>
<dbReference type="CDD" id="cd07723">
    <property type="entry name" value="hydroxyacylglutathione_hydrolase_MBL-fold"/>
    <property type="match status" value="1"/>
</dbReference>
<reference evidence="9 10" key="1">
    <citation type="submission" date="2018-05" db="EMBL/GenBank/DDBJ databases">
        <title>Rhodobacteraceae gen. nov., sp. nov. isolated from sea water.</title>
        <authorList>
            <person name="Ren Y."/>
        </authorList>
    </citation>
    <scope>NUCLEOTIDE SEQUENCE [LARGE SCALE GENOMIC DNA]</scope>
    <source>
        <strain evidence="9 10">TG-679</strain>
    </source>
</reference>
<evidence type="ECO:0000256" key="2">
    <source>
        <dbReference type="ARBA" id="ARBA00004963"/>
    </source>
</evidence>
<evidence type="ECO:0000259" key="8">
    <source>
        <dbReference type="SMART" id="SM00849"/>
    </source>
</evidence>
<keyword evidence="5 7" id="KW-0378">Hydrolase</keyword>
<dbReference type="Pfam" id="PF00753">
    <property type="entry name" value="Lactamase_B"/>
    <property type="match status" value="1"/>
</dbReference>
<dbReference type="PANTHER" id="PTHR43705:SF1">
    <property type="entry name" value="HYDROXYACYLGLUTATHIONE HYDROLASE GLOB"/>
    <property type="match status" value="1"/>
</dbReference>
<evidence type="ECO:0000256" key="4">
    <source>
        <dbReference type="ARBA" id="ARBA00022723"/>
    </source>
</evidence>
<evidence type="ECO:0000313" key="10">
    <source>
        <dbReference type="Proteomes" id="UP000245680"/>
    </source>
</evidence>
<evidence type="ECO:0000313" key="9">
    <source>
        <dbReference type="EMBL" id="PWR00850.1"/>
    </source>
</evidence>
<dbReference type="GO" id="GO:0046872">
    <property type="term" value="F:metal ion binding"/>
    <property type="evidence" value="ECO:0007669"/>
    <property type="project" value="UniProtKB-KW"/>
</dbReference>
<sequence>MPLTLVTIACLSDNYAYLVHDAGSGATAVVDVPDAGPVQAALEERGWALTDILLTHHHHDHVGGVETLRAATGAAVWGAAQDAHRLPPLDRPVEPGRDERFGDDTVRVIDVPGHTVGHIAYFMAPSNLLFSGDSLMALGCGRLFEGTPEQMWGSLGAMADLPEDTIVCSGHEYTKANAAFALSLGDVPDALRRRAEEVTAARAKGLATVPTRLGLEKATNPFLRASDPALKAALGMENASDVDVFARTRALKDAF</sequence>
<dbReference type="PANTHER" id="PTHR43705">
    <property type="entry name" value="HYDROXYACYLGLUTATHIONE HYDROLASE"/>
    <property type="match status" value="1"/>
</dbReference>
<evidence type="ECO:0000256" key="1">
    <source>
        <dbReference type="ARBA" id="ARBA00001623"/>
    </source>
</evidence>
<dbReference type="InterPro" id="IPR035680">
    <property type="entry name" value="Clx_II_MBL"/>
</dbReference>
<name>A0A2V2L6B3_9RHOB</name>
<dbReference type="Gene3D" id="3.60.15.10">
    <property type="entry name" value="Ribonuclease Z/Hydroxyacylglutathione hydrolase-like"/>
    <property type="match status" value="1"/>
</dbReference>
<dbReference type="SMART" id="SM00849">
    <property type="entry name" value="Lactamase_B"/>
    <property type="match status" value="1"/>
</dbReference>